<evidence type="ECO:0000313" key="3">
    <source>
        <dbReference type="EMBL" id="RCK30343.1"/>
    </source>
</evidence>
<dbReference type="PANTHER" id="PTHR43569:SF2">
    <property type="entry name" value="AMIDOHYDROLASE-RELATED DOMAIN-CONTAINING PROTEIN"/>
    <property type="match status" value="1"/>
</dbReference>
<dbReference type="Gene3D" id="3.20.20.140">
    <property type="entry name" value="Metal-dependent hydrolases"/>
    <property type="match status" value="1"/>
</dbReference>
<dbReference type="PANTHER" id="PTHR43569">
    <property type="entry name" value="AMIDOHYDROLASE"/>
    <property type="match status" value="1"/>
</dbReference>
<dbReference type="AlphaFoldDB" id="A0A367VXD8"/>
<dbReference type="InterPro" id="IPR032466">
    <property type="entry name" value="Metal_Hydrolase"/>
</dbReference>
<organism evidence="3 4">
    <name type="scientific">Thalassospira profundimaris</name>
    <dbReference type="NCBI Taxonomy" id="502049"/>
    <lineage>
        <taxon>Bacteria</taxon>
        <taxon>Pseudomonadati</taxon>
        <taxon>Pseudomonadota</taxon>
        <taxon>Alphaproteobacteria</taxon>
        <taxon>Rhodospirillales</taxon>
        <taxon>Thalassospiraceae</taxon>
        <taxon>Thalassospira</taxon>
    </lineage>
</organism>
<comment type="similarity">
    <text evidence="1">Belongs to the metallo-dependent hydrolases superfamily.</text>
</comment>
<evidence type="ECO:0000313" key="4">
    <source>
        <dbReference type="Proteomes" id="UP000253226"/>
    </source>
</evidence>
<feature type="domain" description="Amidohydrolase-related" evidence="2">
    <location>
        <begin position="2"/>
        <end position="272"/>
    </location>
</feature>
<dbReference type="Pfam" id="PF04909">
    <property type="entry name" value="Amidohydro_2"/>
    <property type="match status" value="1"/>
</dbReference>
<dbReference type="GO" id="GO:0016787">
    <property type="term" value="F:hydrolase activity"/>
    <property type="evidence" value="ECO:0007669"/>
    <property type="project" value="InterPro"/>
</dbReference>
<dbReference type="EMBL" id="JPWF01000028">
    <property type="protein sequence ID" value="RCK30343.1"/>
    <property type="molecule type" value="Genomic_DNA"/>
</dbReference>
<protein>
    <recommendedName>
        <fullName evidence="2">Amidohydrolase-related domain-containing protein</fullName>
    </recommendedName>
</protein>
<proteinExistence type="inferred from homology"/>
<comment type="caution">
    <text evidence="3">The sequence shown here is derived from an EMBL/GenBank/DDBJ whole genome shotgun (WGS) entry which is preliminary data.</text>
</comment>
<dbReference type="InterPro" id="IPR052350">
    <property type="entry name" value="Metallo-dep_Lactonases"/>
</dbReference>
<name>A0A367VXD8_9PROT</name>
<dbReference type="OrthoDB" id="7183088at2"/>
<evidence type="ECO:0000256" key="1">
    <source>
        <dbReference type="ARBA" id="ARBA00038310"/>
    </source>
</evidence>
<reference evidence="3 4" key="1">
    <citation type="submission" date="2014-07" db="EMBL/GenBank/DDBJ databases">
        <title>Draft genome sequence of Thalassospira profundimaris 35.</title>
        <authorList>
            <person name="Lai Q."/>
            <person name="Shao Z."/>
        </authorList>
    </citation>
    <scope>NUCLEOTIDE SEQUENCE [LARGE SCALE GENOMIC DNA]</scope>
    <source>
        <strain evidence="3 4">35</strain>
    </source>
</reference>
<dbReference type="InterPro" id="IPR006680">
    <property type="entry name" value="Amidohydro-rel"/>
</dbReference>
<dbReference type="Proteomes" id="UP000253226">
    <property type="component" value="Unassembled WGS sequence"/>
</dbReference>
<dbReference type="RefSeq" id="WP_114104496.1">
    <property type="nucleotide sequence ID" value="NZ_JPWF01000028.1"/>
</dbReference>
<sequence>MIDAHQHFWKLDRGDYAWLSAEPEILQRDYLPADLMQHLGDTGVRQTILVQAAETQEETSYILSLAEVTDCIAGVVGWIDFDAPDVVDHLTMRMRQPKFLGVRPVLQGIEDTDWILAKHRIEVLAQIARHGKTFDALIQPRHLPVIARLTERLPDLKIVVDHGAKPDIANQKIDDWKHDIALLAQKRQVYCKLSGLVTEARENWVRDELEPFIKHLLMCFGPDRLMWGSDWPVVNVASSYQQWHEIALDVCRSEVPMALDAIFGGNAQRFYNVGAV</sequence>
<accession>A0A367VXD8</accession>
<gene>
    <name evidence="3" type="ORF">TH19_22635</name>
</gene>
<evidence type="ECO:0000259" key="2">
    <source>
        <dbReference type="Pfam" id="PF04909"/>
    </source>
</evidence>
<dbReference type="SUPFAM" id="SSF51556">
    <property type="entry name" value="Metallo-dependent hydrolases"/>
    <property type="match status" value="1"/>
</dbReference>